<dbReference type="InterPro" id="IPR009739">
    <property type="entry name" value="LprI-like_N"/>
</dbReference>
<feature type="domain" description="Lysozyme inhibitor LprI-like N-terminal" evidence="1">
    <location>
        <begin position="46"/>
        <end position="130"/>
    </location>
</feature>
<sequence length="149" mass="16068">MTKLMREPLAPVTIGGWYNTVEREEIAMRTLLIPAVMLVSSFGTVAVAAEGDEALATADKELNSTFKEIEARIGDDAETKKLLVSAQRSWISFRDNECAFQTSASADGSAYPMLVAACRTGLTTDRTKALKAYLNCQEGDLSCPVPSGQ</sequence>
<gene>
    <name evidence="2" type="ORF">SM0020_05220</name>
</gene>
<reference evidence="2 3" key="1">
    <citation type="journal article" date="2012" name="J. Bacteriol.">
        <title>Draft Genome Sequence of Sinorhizobium meliloti CCNWSX0020, a Nitrogen-Fixing Symbiont with Copper Tolerance Capability Isolated from Lead-Zinc Mine Tailings.</title>
        <authorList>
            <person name="Li Z."/>
            <person name="Ma Z."/>
            <person name="Hao X."/>
            <person name="Wei G."/>
        </authorList>
    </citation>
    <scope>NUCLEOTIDE SEQUENCE [LARGE SCALE GENOMIC DNA]</scope>
    <source>
        <strain evidence="2 3">CCNWSX0020</strain>
    </source>
</reference>
<name>H0FV48_RHIML</name>
<protein>
    <recommendedName>
        <fullName evidence="1">Lysozyme inhibitor LprI-like N-terminal domain-containing protein</fullName>
    </recommendedName>
</protein>
<dbReference type="EMBL" id="AGVV01000006">
    <property type="protein sequence ID" value="EHK79093.1"/>
    <property type="molecule type" value="Genomic_DNA"/>
</dbReference>
<organism evidence="2 3">
    <name type="scientific">Sinorhizobium meliloti CCNWSX0020</name>
    <dbReference type="NCBI Taxonomy" id="1107881"/>
    <lineage>
        <taxon>Bacteria</taxon>
        <taxon>Pseudomonadati</taxon>
        <taxon>Pseudomonadota</taxon>
        <taxon>Alphaproteobacteria</taxon>
        <taxon>Hyphomicrobiales</taxon>
        <taxon>Rhizobiaceae</taxon>
        <taxon>Sinorhizobium/Ensifer group</taxon>
        <taxon>Sinorhizobium</taxon>
    </lineage>
</organism>
<evidence type="ECO:0000313" key="2">
    <source>
        <dbReference type="EMBL" id="EHK79093.1"/>
    </source>
</evidence>
<dbReference type="Proteomes" id="UP000004038">
    <property type="component" value="Unassembled WGS sequence"/>
</dbReference>
<evidence type="ECO:0000259" key="1">
    <source>
        <dbReference type="Pfam" id="PF07007"/>
    </source>
</evidence>
<dbReference type="Gene3D" id="1.20.1270.180">
    <property type="match status" value="1"/>
</dbReference>
<proteinExistence type="predicted"/>
<dbReference type="Pfam" id="PF07007">
    <property type="entry name" value="LprI"/>
    <property type="match status" value="1"/>
</dbReference>
<dbReference type="AlphaFoldDB" id="H0FV48"/>
<evidence type="ECO:0000313" key="3">
    <source>
        <dbReference type="Proteomes" id="UP000004038"/>
    </source>
</evidence>
<accession>H0FV48</accession>